<keyword evidence="3" id="KW-0812">Transmembrane</keyword>
<dbReference type="Pfam" id="PF13779">
    <property type="entry name" value="DUF4175"/>
    <property type="match status" value="1"/>
</dbReference>
<evidence type="ECO:0000313" key="5">
    <source>
        <dbReference type="Proteomes" id="UP000011910"/>
    </source>
</evidence>
<dbReference type="OrthoDB" id="9812498at2"/>
<feature type="transmembrane region" description="Helical" evidence="3">
    <location>
        <begin position="21"/>
        <end position="46"/>
    </location>
</feature>
<organism evidence="4 5">
    <name type="scientific">Cesiribacter andamanensis AMV16</name>
    <dbReference type="NCBI Taxonomy" id="1279009"/>
    <lineage>
        <taxon>Bacteria</taxon>
        <taxon>Pseudomonadati</taxon>
        <taxon>Bacteroidota</taxon>
        <taxon>Cytophagia</taxon>
        <taxon>Cytophagales</taxon>
        <taxon>Cesiribacteraceae</taxon>
        <taxon>Cesiribacter</taxon>
    </lineage>
</organism>
<keyword evidence="3" id="KW-0472">Membrane</keyword>
<dbReference type="PATRIC" id="fig|1279009.4.peg.1793"/>
<feature type="compositionally biased region" description="Basic and acidic residues" evidence="2">
    <location>
        <begin position="728"/>
        <end position="741"/>
    </location>
</feature>
<feature type="region of interest" description="Disordered" evidence="2">
    <location>
        <begin position="676"/>
        <end position="697"/>
    </location>
</feature>
<dbReference type="eggNOG" id="COG1196">
    <property type="taxonomic scope" value="Bacteria"/>
</dbReference>
<feature type="transmembrane region" description="Helical" evidence="3">
    <location>
        <begin position="58"/>
        <end position="77"/>
    </location>
</feature>
<dbReference type="InterPro" id="IPR012683">
    <property type="entry name" value="CHP02302_TM"/>
</dbReference>
<dbReference type="Proteomes" id="UP000011910">
    <property type="component" value="Unassembled WGS sequence"/>
</dbReference>
<gene>
    <name evidence="4" type="ORF">ADICEAN_01764</name>
</gene>
<protein>
    <recommendedName>
        <fullName evidence="6">ATPase involved in DNA repair</fullName>
    </recommendedName>
</protein>
<evidence type="ECO:0000256" key="2">
    <source>
        <dbReference type="SAM" id="MobiDB-lite"/>
    </source>
</evidence>
<dbReference type="AlphaFoldDB" id="M7NMX4"/>
<accession>M7NMX4</accession>
<feature type="coiled-coil region" evidence="1">
    <location>
        <begin position="957"/>
        <end position="1018"/>
    </location>
</feature>
<feature type="region of interest" description="Disordered" evidence="2">
    <location>
        <begin position="719"/>
        <end position="768"/>
    </location>
</feature>
<feature type="transmembrane region" description="Helical" evidence="3">
    <location>
        <begin position="157"/>
        <end position="176"/>
    </location>
</feature>
<proteinExistence type="predicted"/>
<name>M7NMX4_9BACT</name>
<keyword evidence="1" id="KW-0175">Coiled coil</keyword>
<evidence type="ECO:0000256" key="3">
    <source>
        <dbReference type="SAM" id="Phobius"/>
    </source>
</evidence>
<comment type="caution">
    <text evidence="4">The sequence shown here is derived from an EMBL/GenBank/DDBJ whole genome shotgun (WGS) entry which is preliminary data.</text>
</comment>
<feature type="region of interest" description="Disordered" evidence="2">
    <location>
        <begin position="1033"/>
        <end position="1055"/>
    </location>
</feature>
<feature type="compositionally biased region" description="Basic and acidic residues" evidence="2">
    <location>
        <begin position="676"/>
        <end position="689"/>
    </location>
</feature>
<evidence type="ECO:0008006" key="6">
    <source>
        <dbReference type="Google" id="ProtNLM"/>
    </source>
</evidence>
<dbReference type="STRING" id="1279009.ADICEAN_01764"/>
<dbReference type="EMBL" id="AODQ01000035">
    <property type="protein sequence ID" value="EMR03105.1"/>
    <property type="molecule type" value="Genomic_DNA"/>
</dbReference>
<reference evidence="4 5" key="1">
    <citation type="journal article" date="2013" name="Genome Announc.">
        <title>Draft Genome Sequence of Cesiribacter andamanensis Strain AMV16T, Isolated from a Soil Sample from a Mud Volcano in the Andaman Islands, India.</title>
        <authorList>
            <person name="Shivaji S."/>
            <person name="Ara S."/>
            <person name="Begum Z."/>
            <person name="Srinivas T.N."/>
            <person name="Singh A."/>
            <person name="Kumar Pinnaka A."/>
        </authorList>
    </citation>
    <scope>NUCLEOTIDE SEQUENCE [LARGE SCALE GENOMIC DNA]</scope>
    <source>
        <strain evidence="4 5">AMV16</strain>
    </source>
</reference>
<dbReference type="RefSeq" id="WP_009195161.1">
    <property type="nucleotide sequence ID" value="NZ_AODQ01000035.1"/>
</dbReference>
<keyword evidence="5" id="KW-1185">Reference proteome</keyword>
<keyword evidence="3" id="KW-1133">Transmembrane helix</keyword>
<evidence type="ECO:0000256" key="1">
    <source>
        <dbReference type="SAM" id="Coils"/>
    </source>
</evidence>
<evidence type="ECO:0000313" key="4">
    <source>
        <dbReference type="EMBL" id="EMR03105.1"/>
    </source>
</evidence>
<sequence>MKHRDDLEVIRNIRRYKRKYYTNLLLRGFIWTLACLLAIFLVLAFAEYLANFNSTTRTLLFFGFTGLALVVLYLWVLRPLGYLFSITRPLTDEEAARRIGAHFPEVKDKLINVLQLRQLAVSSPLAAAGMQQKASEISTVHFDAAVDYSSNRQYLRYLLPPLAVLILAAVFLPELLTDSTRRLVSYRQEFRPAAPFQFMLLTENLQAFRNEDFTLQLQFSGTTIPQTAYLVVDNRRLKMQREGELFTYTFPKVQEQKNFYFEAAGFESDSYTLVLADRPDLKGFRVKLQYPDYLGREPAVLDNTGSFQVPEGTNVQWQFFTAATDSLRLRFSKDSIPLKGTPGREQQLQFSKVVSSSQHYTVELKNRWSQNRDAIQYELEVIPDRHPQISLNKFSDTLLYNYLILAGNVSDDYGLTRLQVHYRLTGKNGQEGAFKRTVLPLQRGNTSQTYYYRWQLDSLGIGVGDKLEYFVQVWDNDGVNGAKASRTGVYMLQLPEAREVEDQLSKAEQQNQSQIDENLKQAKQLKDQLKKAEERLRGKNRLDYQDEKILEEIVQERQKLEEALQKLQEQQKLIDEQKKRFNQQDNEKIAEKAEQLRQLMNELLDEETKKLYEELQKLLEEKSNPEELRNVLDKLNRKENNLEKELERTLELFKRMKFENQLDQTIDKLDKLQKEQEELAQKSEEKNPDTEQLQQEQEQLNEEFKELEKQMEELQKLNQDLKSPNSMEDTKPEQQEIKKQQEQSQQELQDGKPKKAGKAQQKAAEQMKKMQQKLQQMQGGMEMESMQENMDNLRDIVDNLVKLSFDQEALMKEFRGVNQSDPRFVALGQQQLKLKDDAVILEDSLRSLAERVFQIRSFVTREVDQMNRFLEESVESIRERKKGTATGKQQFAMTSMNNLALLLDDILQQMQQQMADAMGNPQKGNQKGQMPSMGQMQQQLNERIQKLREGGKSGREVSEELARMAAEQERIREALKEMEEKYGKDGKLPGSEGLQKMMEQTETELVNKRLSRELMERQQQIMTRLLEAEKAVRERELDEERKGETAKEYERQAPRALEDYLKQKEKEVELLRSVPPKLNSFYKEEITNYFKRLEQ</sequence>